<dbReference type="Proteomes" id="UP000194577">
    <property type="component" value="Unassembled WGS sequence"/>
</dbReference>
<evidence type="ECO:0000256" key="1">
    <source>
        <dbReference type="SAM" id="MobiDB-lite"/>
    </source>
</evidence>
<protein>
    <submittedName>
        <fullName evidence="2">Uncharacterized protein</fullName>
    </submittedName>
</protein>
<organism evidence="2 3">
    <name type="scientific">Actinomyces ruminis</name>
    <dbReference type="NCBI Taxonomy" id="1937003"/>
    <lineage>
        <taxon>Bacteria</taxon>
        <taxon>Bacillati</taxon>
        <taxon>Actinomycetota</taxon>
        <taxon>Actinomycetes</taxon>
        <taxon>Actinomycetales</taxon>
        <taxon>Actinomycetaceae</taxon>
        <taxon>Actinomyces</taxon>
    </lineage>
</organism>
<gene>
    <name evidence="2" type="ORF">BW737_006220</name>
</gene>
<comment type="caution">
    <text evidence="2">The sequence shown here is derived from an EMBL/GenBank/DDBJ whole genome shotgun (WGS) entry which is preliminary data.</text>
</comment>
<name>A0ABX4MBS6_9ACTO</name>
<dbReference type="EMBL" id="MTPX02000039">
    <property type="protein sequence ID" value="PHP52868.1"/>
    <property type="molecule type" value="Genomic_DNA"/>
</dbReference>
<feature type="compositionally biased region" description="Low complexity" evidence="1">
    <location>
        <begin position="43"/>
        <end position="90"/>
    </location>
</feature>
<proteinExistence type="predicted"/>
<dbReference type="RefSeq" id="WP_086614717.1">
    <property type="nucleotide sequence ID" value="NZ_MTPX02000039.1"/>
</dbReference>
<reference evidence="2 3" key="1">
    <citation type="submission" date="2017-10" db="EMBL/GenBank/DDBJ databases">
        <title>Draft genome sequence of cellulolytic Actinomyces sp CtC72 isolated from cattle rumen fluid.</title>
        <authorList>
            <person name="Joshi A.J."/>
            <person name="Vasudevan G."/>
            <person name="Lanjekar V.B."/>
            <person name="Hivarkar S."/>
            <person name="Engineer A."/>
            <person name="Pore S.D."/>
            <person name="Dhakephalkar P.K."/>
            <person name="Dagar S."/>
        </authorList>
    </citation>
    <scope>NUCLEOTIDE SEQUENCE [LARGE SCALE GENOMIC DNA]</scope>
    <source>
        <strain evidence="3">CtC72</strain>
    </source>
</reference>
<feature type="region of interest" description="Disordered" evidence="1">
    <location>
        <begin position="36"/>
        <end position="90"/>
    </location>
</feature>
<accession>A0ABX4MBS6</accession>
<keyword evidence="3" id="KW-1185">Reference proteome</keyword>
<evidence type="ECO:0000313" key="2">
    <source>
        <dbReference type="EMBL" id="PHP52868.1"/>
    </source>
</evidence>
<evidence type="ECO:0000313" key="3">
    <source>
        <dbReference type="Proteomes" id="UP000194577"/>
    </source>
</evidence>
<sequence length="128" mass="13013">MLLHSTGTGTGVNITTLNPLLKADLSFVARPELTATTVNNSQSAPAGTGSAGAPAATTGDTTGASGDDANPGISADTSGAQQAQDGQQQAGTETLLYTWFQRHSPGNYTTVTATATATTKFRSWVFYG</sequence>